<dbReference type="AlphaFoldDB" id="A0A0E9TVE4"/>
<organism evidence="1">
    <name type="scientific">Anguilla anguilla</name>
    <name type="common">European freshwater eel</name>
    <name type="synonym">Muraena anguilla</name>
    <dbReference type="NCBI Taxonomy" id="7936"/>
    <lineage>
        <taxon>Eukaryota</taxon>
        <taxon>Metazoa</taxon>
        <taxon>Chordata</taxon>
        <taxon>Craniata</taxon>
        <taxon>Vertebrata</taxon>
        <taxon>Euteleostomi</taxon>
        <taxon>Actinopterygii</taxon>
        <taxon>Neopterygii</taxon>
        <taxon>Teleostei</taxon>
        <taxon>Anguilliformes</taxon>
        <taxon>Anguillidae</taxon>
        <taxon>Anguilla</taxon>
    </lineage>
</organism>
<name>A0A0E9TVE4_ANGAN</name>
<protein>
    <submittedName>
        <fullName evidence="1">Uncharacterized protein</fullName>
    </submittedName>
</protein>
<evidence type="ECO:0000313" key="1">
    <source>
        <dbReference type="EMBL" id="JAH57427.1"/>
    </source>
</evidence>
<proteinExistence type="predicted"/>
<sequence>MLCKKLCKSLWIRASAKWLNVTEYFILFVHRQCVKKV</sequence>
<dbReference type="EMBL" id="GBXM01051150">
    <property type="protein sequence ID" value="JAH57427.1"/>
    <property type="molecule type" value="Transcribed_RNA"/>
</dbReference>
<reference evidence="1" key="1">
    <citation type="submission" date="2014-11" db="EMBL/GenBank/DDBJ databases">
        <authorList>
            <person name="Amaro Gonzalez C."/>
        </authorList>
    </citation>
    <scope>NUCLEOTIDE SEQUENCE</scope>
</reference>
<reference evidence="1" key="2">
    <citation type="journal article" date="2015" name="Fish Shellfish Immunol.">
        <title>Early steps in the European eel (Anguilla anguilla)-Vibrio vulnificus interaction in the gills: Role of the RtxA13 toxin.</title>
        <authorList>
            <person name="Callol A."/>
            <person name="Pajuelo D."/>
            <person name="Ebbesson L."/>
            <person name="Teles M."/>
            <person name="MacKenzie S."/>
            <person name="Amaro C."/>
        </authorList>
    </citation>
    <scope>NUCLEOTIDE SEQUENCE</scope>
</reference>
<accession>A0A0E9TVE4</accession>